<organism evidence="1 2">
    <name type="scientific">Candidatus Acidiferrum panamense</name>
    <dbReference type="NCBI Taxonomy" id="2741543"/>
    <lineage>
        <taxon>Bacteria</taxon>
        <taxon>Pseudomonadati</taxon>
        <taxon>Acidobacteriota</taxon>
        <taxon>Terriglobia</taxon>
        <taxon>Candidatus Acidiferrales</taxon>
        <taxon>Candidatus Acidiferrum</taxon>
    </lineage>
</organism>
<name>A0A7V8SWP8_9BACT</name>
<protein>
    <submittedName>
        <fullName evidence="1">Uncharacterized protein</fullName>
    </submittedName>
</protein>
<accession>A0A7V8SWP8</accession>
<evidence type="ECO:0000313" key="2">
    <source>
        <dbReference type="Proteomes" id="UP000567293"/>
    </source>
</evidence>
<keyword evidence="2" id="KW-1185">Reference proteome</keyword>
<comment type="caution">
    <text evidence="1">The sequence shown here is derived from an EMBL/GenBank/DDBJ whole genome shotgun (WGS) entry which is preliminary data.</text>
</comment>
<gene>
    <name evidence="1" type="ORF">HRJ53_07745</name>
</gene>
<proteinExistence type="predicted"/>
<sequence>MHSNVTHWTPEELWRAYVQLTEAAAAFRAHKPDLQIRPVWHHREDLVGAHILVCFLAYL</sequence>
<dbReference type="AlphaFoldDB" id="A0A7V8SWP8"/>
<dbReference type="EMBL" id="JACDQQ010000746">
    <property type="protein sequence ID" value="MBA0084872.1"/>
    <property type="molecule type" value="Genomic_DNA"/>
</dbReference>
<evidence type="ECO:0000313" key="1">
    <source>
        <dbReference type="EMBL" id="MBA0084872.1"/>
    </source>
</evidence>
<reference evidence="1" key="1">
    <citation type="submission" date="2020-06" db="EMBL/GenBank/DDBJ databases">
        <title>Legume-microbial interactions unlock mineral nutrients during tropical forest succession.</title>
        <authorList>
            <person name="Epihov D.Z."/>
        </authorList>
    </citation>
    <scope>NUCLEOTIDE SEQUENCE [LARGE SCALE GENOMIC DNA]</scope>
    <source>
        <strain evidence="1">Pan2503</strain>
    </source>
</reference>
<dbReference type="Proteomes" id="UP000567293">
    <property type="component" value="Unassembled WGS sequence"/>
</dbReference>